<dbReference type="Proteomes" id="UP000275951">
    <property type="component" value="Chromosome"/>
</dbReference>
<keyword evidence="7 9" id="KW-0472">Membrane</keyword>
<evidence type="ECO:0000256" key="7">
    <source>
        <dbReference type="ARBA" id="ARBA00023136"/>
    </source>
</evidence>
<organism evidence="10 11">
    <name type="scientific">Trueperella pyogenes</name>
    <dbReference type="NCBI Taxonomy" id="1661"/>
    <lineage>
        <taxon>Bacteria</taxon>
        <taxon>Bacillati</taxon>
        <taxon>Actinomycetota</taxon>
        <taxon>Actinomycetes</taxon>
        <taxon>Actinomycetales</taxon>
        <taxon>Actinomycetaceae</taxon>
        <taxon>Trueperella</taxon>
    </lineage>
</organism>
<evidence type="ECO:0000256" key="2">
    <source>
        <dbReference type="ARBA" id="ARBA00008034"/>
    </source>
</evidence>
<dbReference type="GeneID" id="97531957"/>
<feature type="transmembrane region" description="Helical" evidence="9">
    <location>
        <begin position="232"/>
        <end position="254"/>
    </location>
</feature>
<evidence type="ECO:0000256" key="4">
    <source>
        <dbReference type="ARBA" id="ARBA00022475"/>
    </source>
</evidence>
<dbReference type="RefSeq" id="WP_080753947.1">
    <property type="nucleotide sequence ID" value="NZ_CP012649.1"/>
</dbReference>
<evidence type="ECO:0000313" key="11">
    <source>
        <dbReference type="Proteomes" id="UP000275951"/>
    </source>
</evidence>
<comment type="similarity">
    <text evidence="2 8">Belongs to the ABC-3 integral membrane protein family.</text>
</comment>
<dbReference type="InterPro" id="IPR037294">
    <property type="entry name" value="ABC_BtuC-like"/>
</dbReference>
<evidence type="ECO:0000256" key="1">
    <source>
        <dbReference type="ARBA" id="ARBA00004651"/>
    </source>
</evidence>
<proteinExistence type="inferred from homology"/>
<dbReference type="SUPFAM" id="SSF81345">
    <property type="entry name" value="ABC transporter involved in vitamin B12 uptake, BtuC"/>
    <property type="match status" value="1"/>
</dbReference>
<dbReference type="InterPro" id="IPR001626">
    <property type="entry name" value="ABC_TroCD"/>
</dbReference>
<evidence type="ECO:0000256" key="6">
    <source>
        <dbReference type="ARBA" id="ARBA00022989"/>
    </source>
</evidence>
<dbReference type="GO" id="GO:0055085">
    <property type="term" value="P:transmembrane transport"/>
    <property type="evidence" value="ECO:0007669"/>
    <property type="project" value="InterPro"/>
</dbReference>
<feature type="transmembrane region" description="Helical" evidence="9">
    <location>
        <begin position="43"/>
        <end position="72"/>
    </location>
</feature>
<dbReference type="GO" id="GO:0043190">
    <property type="term" value="C:ATP-binding cassette (ABC) transporter complex"/>
    <property type="evidence" value="ECO:0007669"/>
    <property type="project" value="InterPro"/>
</dbReference>
<dbReference type="Gene3D" id="1.10.3470.10">
    <property type="entry name" value="ABC transporter involved in vitamin B12 uptake, BtuC"/>
    <property type="match status" value="1"/>
</dbReference>
<dbReference type="PANTHER" id="PTHR30477:SF8">
    <property type="entry name" value="METAL TRANSPORT SYSTEM MEMBRANE PROTEIN CT_070-RELATED"/>
    <property type="match status" value="1"/>
</dbReference>
<feature type="transmembrane region" description="Helical" evidence="9">
    <location>
        <begin position="205"/>
        <end position="225"/>
    </location>
</feature>
<feature type="transmembrane region" description="Helical" evidence="9">
    <location>
        <begin position="145"/>
        <end position="167"/>
    </location>
</feature>
<dbReference type="OrthoDB" id="1016457at2"/>
<protein>
    <submittedName>
        <fullName evidence="10">Metal ABC transporter permease</fullName>
    </submittedName>
</protein>
<evidence type="ECO:0000256" key="3">
    <source>
        <dbReference type="ARBA" id="ARBA00022448"/>
    </source>
</evidence>
<name>A0A3Q9GJA9_9ACTO</name>
<evidence type="ECO:0000256" key="8">
    <source>
        <dbReference type="RuleBase" id="RU003943"/>
    </source>
</evidence>
<gene>
    <name evidence="10" type="ORF">EBQ10_01850</name>
</gene>
<dbReference type="CDD" id="cd06550">
    <property type="entry name" value="TM_ABC_iron-siderophores_like"/>
    <property type="match status" value="1"/>
</dbReference>
<feature type="transmembrane region" description="Helical" evidence="9">
    <location>
        <begin position="92"/>
        <end position="114"/>
    </location>
</feature>
<evidence type="ECO:0000256" key="5">
    <source>
        <dbReference type="ARBA" id="ARBA00022692"/>
    </source>
</evidence>
<keyword evidence="3 8" id="KW-0813">Transport</keyword>
<accession>A0A3Q9GJA9</accession>
<dbReference type="AlphaFoldDB" id="A0A3Q9GJA9"/>
<dbReference type="GO" id="GO:0010043">
    <property type="term" value="P:response to zinc ion"/>
    <property type="evidence" value="ECO:0007669"/>
    <property type="project" value="TreeGrafter"/>
</dbReference>
<feature type="transmembrane region" description="Helical" evidence="9">
    <location>
        <begin position="260"/>
        <end position="280"/>
    </location>
</feature>
<dbReference type="EMBL" id="CP033905">
    <property type="protein sequence ID" value="AZR06156.1"/>
    <property type="molecule type" value="Genomic_DNA"/>
</dbReference>
<dbReference type="Pfam" id="PF00950">
    <property type="entry name" value="ABC-3"/>
    <property type="match status" value="1"/>
</dbReference>
<keyword evidence="4" id="KW-1003">Cell membrane</keyword>
<keyword evidence="5 8" id="KW-0812">Transmembrane</keyword>
<evidence type="ECO:0000313" key="10">
    <source>
        <dbReference type="EMBL" id="AZR06156.1"/>
    </source>
</evidence>
<sequence length="320" mass="33617">MSFIVAVMLLTVTTAVACALPGTFLVLRGQSMLVDGLSHAVLPGIVIGAIISGSAHSPLMTIIATLCGLVVVIGADKLKRTGLLTGDANQGVIFPALFALGVLLLSTSLAGVHICANTVLVGDLNLMALETEHLVWAGLDFGPRMMWVLIGVVALNAAFMVVTYRVLQSATFDRDFAKVSGMPVKIVDITFMILVALTVVTAFNVAGAILVIALMVVPAATAVLFSRSLISVIVNSLVIAVVSGLTGFLVAWYADVPTTPMMAFVDGFIFCAVMVAEVFYRKAIRAGRSRGAEEKSAEMSQFLAVTRDTAKKIDVGDLRA</sequence>
<evidence type="ECO:0000256" key="9">
    <source>
        <dbReference type="SAM" id="Phobius"/>
    </source>
</evidence>
<keyword evidence="6 9" id="KW-1133">Transmembrane helix</keyword>
<feature type="transmembrane region" description="Helical" evidence="9">
    <location>
        <begin position="179"/>
        <end position="199"/>
    </location>
</feature>
<reference evidence="10 11" key="1">
    <citation type="submission" date="2018-11" db="EMBL/GenBank/DDBJ databases">
        <title>Multidrug-resistant genes are associated with an 42-kb island TGI1 carrying a complex class 1 integron in a Trueperella pyogenes.</title>
        <authorList>
            <person name="Dong W."/>
        </authorList>
    </citation>
    <scope>NUCLEOTIDE SEQUENCE [LARGE SCALE GENOMIC DNA]</scope>
    <source>
        <strain evidence="10 11">TP4</strain>
    </source>
</reference>
<comment type="subcellular location">
    <subcellularLocation>
        <location evidence="1 8">Cell membrane</location>
        <topology evidence="1 8">Multi-pass membrane protein</topology>
    </subcellularLocation>
</comment>
<dbReference type="PANTHER" id="PTHR30477">
    <property type="entry name" value="ABC-TRANSPORTER METAL-BINDING PROTEIN"/>
    <property type="match status" value="1"/>
</dbReference>